<evidence type="ECO:0000313" key="2">
    <source>
        <dbReference type="EMBL" id="QVJ01712.1"/>
    </source>
</evidence>
<evidence type="ECO:0000256" key="1">
    <source>
        <dbReference type="SAM" id="MobiDB-lite"/>
    </source>
</evidence>
<name>A0A975LAH5_9ACTN</name>
<proteinExistence type="predicted"/>
<dbReference type="Proteomes" id="UP000682416">
    <property type="component" value="Chromosome"/>
</dbReference>
<protein>
    <submittedName>
        <fullName evidence="2">Uncharacterized protein</fullName>
    </submittedName>
</protein>
<accession>A0A975LAH5</accession>
<reference evidence="2" key="1">
    <citation type="submission" date="2021-05" db="EMBL/GenBank/DDBJ databases">
        <authorList>
            <person name="Kaiqin L."/>
            <person name="Jian G."/>
        </authorList>
    </citation>
    <scope>NUCLEOTIDE SEQUENCE</scope>
    <source>
        <strain evidence="2">HDS5</strain>
    </source>
</reference>
<feature type="compositionally biased region" description="Polar residues" evidence="1">
    <location>
        <begin position="93"/>
        <end position="118"/>
    </location>
</feature>
<gene>
    <name evidence="2" type="ORF">KGD82_01025</name>
</gene>
<feature type="region of interest" description="Disordered" evidence="1">
    <location>
        <begin position="77"/>
        <end position="118"/>
    </location>
</feature>
<dbReference type="AlphaFoldDB" id="A0A975LAH5"/>
<organism evidence="2 3">
    <name type="scientific">Nocardiopsis eucommiae</name>
    <dbReference type="NCBI Taxonomy" id="2831970"/>
    <lineage>
        <taxon>Bacteria</taxon>
        <taxon>Bacillati</taxon>
        <taxon>Actinomycetota</taxon>
        <taxon>Actinomycetes</taxon>
        <taxon>Streptosporangiales</taxon>
        <taxon>Nocardiopsidaceae</taxon>
        <taxon>Nocardiopsis</taxon>
    </lineage>
</organism>
<sequence>MGQGTGANTEEAYSGGRQAELAAQRILGTSVDFEDAIAAAKKAAGKIPGVTGWNGYSEQHADSIRDVEDQCITIAGNTQSGAEEISLTDRESGGSSPPATSNSLVRSMSSSTDSQDQE</sequence>
<dbReference type="EMBL" id="CP074402">
    <property type="protein sequence ID" value="QVJ01712.1"/>
    <property type="molecule type" value="Genomic_DNA"/>
</dbReference>
<keyword evidence="3" id="KW-1185">Reference proteome</keyword>
<dbReference type="KEGG" id="nec:KGD82_01025"/>
<evidence type="ECO:0000313" key="3">
    <source>
        <dbReference type="Proteomes" id="UP000682416"/>
    </source>
</evidence>